<accession>A0AAP0PJU8</accession>
<name>A0AAP0PJU8_9MAGN</name>
<comment type="caution">
    <text evidence="1">The sequence shown here is derived from an EMBL/GenBank/DDBJ whole genome shotgun (WGS) entry which is preliminary data.</text>
</comment>
<keyword evidence="2" id="KW-1185">Reference proteome</keyword>
<sequence length="60" mass="6997">MEEFDSFVSGELPRASLLFVGVNFVHDSDRVLFSLHSLDDYLLMIRFRSSLDQDKIKRGF</sequence>
<organism evidence="1 2">
    <name type="scientific">Stephania japonica</name>
    <dbReference type="NCBI Taxonomy" id="461633"/>
    <lineage>
        <taxon>Eukaryota</taxon>
        <taxon>Viridiplantae</taxon>
        <taxon>Streptophyta</taxon>
        <taxon>Embryophyta</taxon>
        <taxon>Tracheophyta</taxon>
        <taxon>Spermatophyta</taxon>
        <taxon>Magnoliopsida</taxon>
        <taxon>Ranunculales</taxon>
        <taxon>Menispermaceae</taxon>
        <taxon>Menispermoideae</taxon>
        <taxon>Cissampelideae</taxon>
        <taxon>Stephania</taxon>
    </lineage>
</organism>
<gene>
    <name evidence="1" type="ORF">Sjap_005217</name>
</gene>
<dbReference type="EMBL" id="JBBNAE010000002">
    <property type="protein sequence ID" value="KAK9145314.1"/>
    <property type="molecule type" value="Genomic_DNA"/>
</dbReference>
<evidence type="ECO:0000313" key="2">
    <source>
        <dbReference type="Proteomes" id="UP001417504"/>
    </source>
</evidence>
<reference evidence="1 2" key="1">
    <citation type="submission" date="2024-01" db="EMBL/GenBank/DDBJ databases">
        <title>Genome assemblies of Stephania.</title>
        <authorList>
            <person name="Yang L."/>
        </authorList>
    </citation>
    <scope>NUCLEOTIDE SEQUENCE [LARGE SCALE GENOMIC DNA]</scope>
    <source>
        <strain evidence="1">QJT</strain>
        <tissue evidence="1">Leaf</tissue>
    </source>
</reference>
<protein>
    <submittedName>
        <fullName evidence="1">Uncharacterized protein</fullName>
    </submittedName>
</protein>
<dbReference type="Proteomes" id="UP001417504">
    <property type="component" value="Unassembled WGS sequence"/>
</dbReference>
<dbReference type="AlphaFoldDB" id="A0AAP0PJU8"/>
<evidence type="ECO:0000313" key="1">
    <source>
        <dbReference type="EMBL" id="KAK9145314.1"/>
    </source>
</evidence>
<proteinExistence type="predicted"/>